<sequence length="341" mass="39266">MGAKSVQELSMNGQELPQNYIYKDSDGGIFDASLPIMEIPIIDIALITSPSSSKEELEKLRSALSFWGCFQAMNHGIEKTFLDKVREVTKQFFALPQEKKLKYTREDGGIEGYGNDMIVLENQTLDWTDRLYLTVSPKDQRQLKYWPENPETFREILHQYTEKTEVMIEVIFKAMARSLSLDENSFLDMCGERATLVARFNLYPPCPRPDATLGLKPHADGSALTILLQDKEVEGLQFLKDNQWYRVPIIPEALVVNVGDQAEIMSNGIFKSPMHRVVTNRERERISLAMFFTPNSDREIETVNGLVDETRPILYKKVKDYCSFYFQYYQRGLRPIEAAMI</sequence>
<accession>A0ACC1AVK6</accession>
<evidence type="ECO:0000313" key="1">
    <source>
        <dbReference type="EMBL" id="KAJ0090688.1"/>
    </source>
</evidence>
<protein>
    <submittedName>
        <fullName evidence="1">Uncharacterized protein</fullName>
    </submittedName>
</protein>
<dbReference type="EMBL" id="CM047904">
    <property type="protein sequence ID" value="KAJ0090688.1"/>
    <property type="molecule type" value="Genomic_DNA"/>
</dbReference>
<name>A0ACC1AVK6_9ROSI</name>
<reference evidence="2" key="1">
    <citation type="journal article" date="2023" name="G3 (Bethesda)">
        <title>Genome assembly and association tests identify interacting loci associated with vigor, precocity, and sex in interspecific pistachio rootstocks.</title>
        <authorList>
            <person name="Palmer W."/>
            <person name="Jacygrad E."/>
            <person name="Sagayaradj S."/>
            <person name="Cavanaugh K."/>
            <person name="Han R."/>
            <person name="Bertier L."/>
            <person name="Beede B."/>
            <person name="Kafkas S."/>
            <person name="Golino D."/>
            <person name="Preece J."/>
            <person name="Michelmore R."/>
        </authorList>
    </citation>
    <scope>NUCLEOTIDE SEQUENCE [LARGE SCALE GENOMIC DNA]</scope>
</reference>
<keyword evidence="2" id="KW-1185">Reference proteome</keyword>
<gene>
    <name evidence="1" type="ORF">Patl1_13930</name>
</gene>
<proteinExistence type="predicted"/>
<dbReference type="Proteomes" id="UP001164250">
    <property type="component" value="Chromosome 8"/>
</dbReference>
<organism evidence="1 2">
    <name type="scientific">Pistacia atlantica</name>
    <dbReference type="NCBI Taxonomy" id="434234"/>
    <lineage>
        <taxon>Eukaryota</taxon>
        <taxon>Viridiplantae</taxon>
        <taxon>Streptophyta</taxon>
        <taxon>Embryophyta</taxon>
        <taxon>Tracheophyta</taxon>
        <taxon>Spermatophyta</taxon>
        <taxon>Magnoliopsida</taxon>
        <taxon>eudicotyledons</taxon>
        <taxon>Gunneridae</taxon>
        <taxon>Pentapetalae</taxon>
        <taxon>rosids</taxon>
        <taxon>malvids</taxon>
        <taxon>Sapindales</taxon>
        <taxon>Anacardiaceae</taxon>
        <taxon>Pistacia</taxon>
    </lineage>
</organism>
<evidence type="ECO:0000313" key="2">
    <source>
        <dbReference type="Proteomes" id="UP001164250"/>
    </source>
</evidence>
<comment type="caution">
    <text evidence="1">The sequence shown here is derived from an EMBL/GenBank/DDBJ whole genome shotgun (WGS) entry which is preliminary data.</text>
</comment>